<dbReference type="Proteomes" id="UP000007843">
    <property type="component" value="Chromosome"/>
</dbReference>
<gene>
    <name evidence="1" type="ordered locus">KOX_15565</name>
</gene>
<name>A0A0H3HBD2_KLEM8</name>
<dbReference type="AlphaFoldDB" id="A0A0H3HBD2"/>
<proteinExistence type="predicted"/>
<evidence type="ECO:0000313" key="1">
    <source>
        <dbReference type="EMBL" id="AEX04837.1"/>
    </source>
</evidence>
<dbReference type="EMBL" id="CP003218">
    <property type="protein sequence ID" value="AEX04837.1"/>
    <property type="molecule type" value="Genomic_DNA"/>
</dbReference>
<evidence type="ECO:0000313" key="2">
    <source>
        <dbReference type="Proteomes" id="UP000007843"/>
    </source>
</evidence>
<sequence>MGGEIMLRQSDINQAFREAILRNSKGYQYLHTRDFISCLMLRGIHFSESEANRWIERYQSCFADKTPDHTENRLWILRNMGRVM</sequence>
<dbReference type="KEGG" id="kox:KOX_15565"/>
<accession>A0A0H3HBD2</accession>
<protein>
    <submittedName>
        <fullName evidence="1">Uncharacterized protein</fullName>
    </submittedName>
</protein>
<organism evidence="1 2">
    <name type="scientific">Klebsiella michiganensis (strain ATCC 8724 / DSM 4798 / JCM 20051 / NBRC 3318 / NRRL B-199 / KCTC 1686 / BUCSAV 143 / CCM 1901)</name>
    <dbReference type="NCBI Taxonomy" id="1006551"/>
    <lineage>
        <taxon>Bacteria</taxon>
        <taxon>Pseudomonadati</taxon>
        <taxon>Pseudomonadota</taxon>
        <taxon>Gammaproteobacteria</taxon>
        <taxon>Enterobacterales</taxon>
        <taxon>Enterobacteriaceae</taxon>
        <taxon>Klebsiella/Raoultella group</taxon>
        <taxon>Klebsiella</taxon>
    </lineage>
</organism>
<dbReference type="HOGENOM" id="CLU_163952_1_0_6"/>
<reference evidence="1 2" key="1">
    <citation type="journal article" date="2012" name="J. Bacteriol.">
        <title>Complete genome sequence of Klebsiella oxytoca KCTC 1686, used in production of 2,3-butanediol.</title>
        <authorList>
            <person name="Shin S.H."/>
            <person name="Kim S."/>
            <person name="Kim J.Y."/>
            <person name="Lee S."/>
            <person name="Um Y."/>
            <person name="Oh M.K."/>
            <person name="Kim Y.R."/>
            <person name="Lee J."/>
            <person name="Yang K.S."/>
        </authorList>
    </citation>
    <scope>NUCLEOTIDE SEQUENCE [LARGE SCALE GENOMIC DNA]</scope>
    <source>
        <strain evidence="2">ATCC 8724 / DSM 4798 / JCM 20051 / NBRC 3318 / NRRL B-199 / KCTC 1686</strain>
    </source>
</reference>